<geneLocation type="mitochondrion" evidence="2"/>
<reference evidence="2" key="1">
    <citation type="journal article" date="2018" name="Mol. Phylogenet. Evol.">
        <title>New patellogastropod mitogenomes help counteracting long-branch attraction in the deep phylogeny of gastropod mollusks.</title>
        <authorList>
            <person name="Uribe J.E."/>
            <person name="Irisarri I."/>
            <person name="Templado J."/>
            <person name="Zardoya R."/>
        </authorList>
    </citation>
    <scope>NUCLEOTIDE SEQUENCE</scope>
</reference>
<protein>
    <submittedName>
        <fullName evidence="2">ATP synthase F0 subunit 8</fullName>
    </submittedName>
</protein>
<dbReference type="AlphaFoldDB" id="A0A481MVI9"/>
<evidence type="ECO:0000256" key="1">
    <source>
        <dbReference type="SAM" id="Phobius"/>
    </source>
</evidence>
<dbReference type="EMBL" id="MH916651">
    <property type="protein sequence ID" value="QAU54066.1"/>
    <property type="molecule type" value="Genomic_DNA"/>
</dbReference>
<proteinExistence type="predicted"/>
<keyword evidence="1" id="KW-1133">Transmembrane helix</keyword>
<organism evidence="2">
    <name type="scientific">Cellana radiata</name>
    <dbReference type="NCBI Taxonomy" id="351208"/>
    <lineage>
        <taxon>Eukaryota</taxon>
        <taxon>Metazoa</taxon>
        <taxon>Spiralia</taxon>
        <taxon>Lophotrochozoa</taxon>
        <taxon>Mollusca</taxon>
        <taxon>Gastropoda</taxon>
        <taxon>Patellogastropoda</taxon>
        <taxon>Lottioidea</taxon>
        <taxon>Nacellidae</taxon>
        <taxon>Cellana</taxon>
    </lineage>
</organism>
<accession>A0A481MVI9</accession>
<evidence type="ECO:0000313" key="2">
    <source>
        <dbReference type="EMBL" id="QAU54066.1"/>
    </source>
</evidence>
<feature type="transmembrane region" description="Helical" evidence="1">
    <location>
        <begin position="6"/>
        <end position="30"/>
    </location>
</feature>
<keyword evidence="2" id="KW-0496">Mitochondrion</keyword>
<gene>
    <name evidence="2" type="primary">ATP8</name>
</gene>
<keyword evidence="1" id="KW-0812">Transmembrane</keyword>
<keyword evidence="1" id="KW-0472">Membrane</keyword>
<sequence>MPQLGPVNWLFVYLFFWLVLVLFSVVFWWMKGSHFYLNLSDKKGESFSDNYNGSVSGNNEMFWKW</sequence>
<name>A0A481MVI9_9GAST</name>